<feature type="transmembrane region" description="Helical" evidence="6">
    <location>
        <begin position="55"/>
        <end position="79"/>
    </location>
</feature>
<organism evidence="7 8">
    <name type="scientific">Pseudomonas putida</name>
    <name type="common">Arthrobacter siderocapsulatus</name>
    <dbReference type="NCBI Taxonomy" id="303"/>
    <lineage>
        <taxon>Bacteria</taxon>
        <taxon>Pseudomonadati</taxon>
        <taxon>Pseudomonadota</taxon>
        <taxon>Gammaproteobacteria</taxon>
        <taxon>Pseudomonadales</taxon>
        <taxon>Pseudomonadaceae</taxon>
        <taxon>Pseudomonas</taxon>
    </lineage>
</organism>
<evidence type="ECO:0000256" key="6">
    <source>
        <dbReference type="SAM" id="Phobius"/>
    </source>
</evidence>
<evidence type="ECO:0000256" key="4">
    <source>
        <dbReference type="ARBA" id="ARBA00022989"/>
    </source>
</evidence>
<keyword evidence="5 6" id="KW-0472">Membrane</keyword>
<dbReference type="RefSeq" id="WP_180688443.1">
    <property type="nucleotide sequence ID" value="NZ_CP059052.1"/>
</dbReference>
<feature type="transmembrane region" description="Helical" evidence="6">
    <location>
        <begin position="27"/>
        <end position="49"/>
    </location>
</feature>
<dbReference type="PIRSF" id="PIRSF006060">
    <property type="entry name" value="AA_transporter"/>
    <property type="match status" value="1"/>
</dbReference>
<comment type="subcellular location">
    <subcellularLocation>
        <location evidence="1">Cell membrane</location>
        <topology evidence="1">Multi-pass membrane protein</topology>
    </subcellularLocation>
</comment>
<dbReference type="GO" id="GO:0005886">
    <property type="term" value="C:plasma membrane"/>
    <property type="evidence" value="ECO:0007669"/>
    <property type="project" value="UniProtKB-SubCell"/>
</dbReference>
<dbReference type="GO" id="GO:0022857">
    <property type="term" value="F:transmembrane transporter activity"/>
    <property type="evidence" value="ECO:0007669"/>
    <property type="project" value="InterPro"/>
</dbReference>
<evidence type="ECO:0000256" key="3">
    <source>
        <dbReference type="ARBA" id="ARBA00022692"/>
    </source>
</evidence>
<dbReference type="EMBL" id="CP059052">
    <property type="protein sequence ID" value="QLJ12581.1"/>
    <property type="molecule type" value="Genomic_DNA"/>
</dbReference>
<feature type="transmembrane region" description="Helical" evidence="6">
    <location>
        <begin position="210"/>
        <end position="232"/>
    </location>
</feature>
<feature type="transmembrane region" description="Helical" evidence="6">
    <location>
        <begin position="143"/>
        <end position="161"/>
    </location>
</feature>
<gene>
    <name evidence="7" type="ORF">H0H12_19250</name>
</gene>
<feature type="transmembrane region" description="Helical" evidence="6">
    <location>
        <begin position="446"/>
        <end position="466"/>
    </location>
</feature>
<proteinExistence type="predicted"/>
<sequence length="484" mass="50546">MSTISLQAFQPESEAKQLKGTMSTTEIVCSVLAFNGPFSVVTGYAPVIIGVGHTLGVPLIFLLCGVLFMLFAVGFTTMGQHLENPGAFYSYITAGLGKPAGLGGAFLALLAYLCIAIGVYAFAGYTIDLFLQQTLGMPAVSSWLFALALIGLVGVLGYFKIDLSAKVLTMVLAVEMVMIFAFNISTLVTGGAEGNTLAPLSFGSLEGANIGLAVLFCIVCFGGFEAAAIFHEEAANPSKTIPRATYLSIIVMCLLYAVCSWVIVTAVGSSTVIEASLNDPAGTTLAAVGVALGKTVQGMCNALLITSLFACALSTHNVATRYVYSLSVDGVLSKTFAKVHAKQGSPYKASAIVTGISLVFTLCSFIGDVSVSKVYIAFAGIGAYALIFLMLLTGLAVIAYLHRRHDLNIGVFKCKIAPALAALGMLIALVLGSMNFAMLIDGSEGVALIVMGLLYGLFLLGVGLGMHYRKHKPSIYSCIGRQLG</sequence>
<feature type="transmembrane region" description="Helical" evidence="6">
    <location>
        <begin position="345"/>
        <end position="367"/>
    </location>
</feature>
<evidence type="ECO:0000313" key="7">
    <source>
        <dbReference type="EMBL" id="QLJ12581.1"/>
    </source>
</evidence>
<evidence type="ECO:0000256" key="2">
    <source>
        <dbReference type="ARBA" id="ARBA00022475"/>
    </source>
</evidence>
<evidence type="ECO:0000256" key="1">
    <source>
        <dbReference type="ARBA" id="ARBA00004651"/>
    </source>
</evidence>
<evidence type="ECO:0000313" key="8">
    <source>
        <dbReference type="Proteomes" id="UP000510934"/>
    </source>
</evidence>
<feature type="transmembrane region" description="Helical" evidence="6">
    <location>
        <begin position="373"/>
        <end position="398"/>
    </location>
</feature>
<dbReference type="Gene3D" id="1.20.1740.10">
    <property type="entry name" value="Amino acid/polyamine transporter I"/>
    <property type="match status" value="1"/>
</dbReference>
<name>A0A7D6A1L0_PSEPU</name>
<protein>
    <submittedName>
        <fullName evidence="7">APC family permease</fullName>
    </submittedName>
</protein>
<dbReference type="InterPro" id="IPR050367">
    <property type="entry name" value="APC_superfamily"/>
</dbReference>
<reference evidence="7 8" key="1">
    <citation type="journal article" date="2009" name="Mikrobiologiia">
        <title>[Phenanthren biodegradation and interaction of Pseudomonas putida BS3701 and Burkholderia sp.BS3702 in plant rhizosphere].</title>
        <authorList>
            <person name="Ovchinnikova A.A."/>
            <person name="Vetrova A.A."/>
            <person name="Filonov A.E."/>
            <person name="Boronin A.M."/>
        </authorList>
    </citation>
    <scope>NUCLEOTIDE SEQUENCE [LARGE SCALE GENOMIC DNA]</scope>
    <source>
        <strain evidence="7 8">BS3701</strain>
    </source>
</reference>
<dbReference type="InterPro" id="IPR002293">
    <property type="entry name" value="AA/rel_permease1"/>
</dbReference>
<evidence type="ECO:0000256" key="5">
    <source>
        <dbReference type="ARBA" id="ARBA00023136"/>
    </source>
</evidence>
<keyword evidence="2" id="KW-1003">Cell membrane</keyword>
<dbReference type="PANTHER" id="PTHR42770">
    <property type="entry name" value="AMINO ACID TRANSPORTER-RELATED"/>
    <property type="match status" value="1"/>
</dbReference>
<dbReference type="AlphaFoldDB" id="A0A7D6A1L0"/>
<feature type="transmembrane region" description="Helical" evidence="6">
    <location>
        <begin position="419"/>
        <end position="440"/>
    </location>
</feature>
<keyword evidence="3 6" id="KW-0812">Transmembrane</keyword>
<dbReference type="Pfam" id="PF13520">
    <property type="entry name" value="AA_permease_2"/>
    <property type="match status" value="1"/>
</dbReference>
<dbReference type="Proteomes" id="UP000510934">
    <property type="component" value="Chromosome"/>
</dbReference>
<keyword evidence="4 6" id="KW-1133">Transmembrane helix</keyword>
<feature type="transmembrane region" description="Helical" evidence="6">
    <location>
        <begin position="100"/>
        <end position="123"/>
    </location>
</feature>
<dbReference type="PANTHER" id="PTHR42770:SF16">
    <property type="entry name" value="AMINO ACID PERMEASE"/>
    <property type="match status" value="1"/>
</dbReference>
<accession>A0A7D6A1L0</accession>
<feature type="transmembrane region" description="Helical" evidence="6">
    <location>
        <begin position="244"/>
        <end position="264"/>
    </location>
</feature>
<feature type="transmembrane region" description="Helical" evidence="6">
    <location>
        <begin position="168"/>
        <end position="190"/>
    </location>
</feature>